<comment type="caution">
    <text evidence="1">The sequence shown here is derived from an EMBL/GenBank/DDBJ whole genome shotgun (WGS) entry which is preliminary data.</text>
</comment>
<gene>
    <name evidence="1" type="ORF">EVAR_97513_1</name>
</gene>
<keyword evidence="2" id="KW-1185">Reference proteome</keyword>
<dbReference type="EMBL" id="BGZK01000594">
    <property type="protein sequence ID" value="GBP52043.1"/>
    <property type="molecule type" value="Genomic_DNA"/>
</dbReference>
<evidence type="ECO:0000313" key="2">
    <source>
        <dbReference type="Proteomes" id="UP000299102"/>
    </source>
</evidence>
<name>A0A4C1WLZ0_EUMVA</name>
<dbReference type="Proteomes" id="UP000299102">
    <property type="component" value="Unassembled WGS sequence"/>
</dbReference>
<dbReference type="AlphaFoldDB" id="A0A4C1WLZ0"/>
<reference evidence="1 2" key="1">
    <citation type="journal article" date="2019" name="Commun. Biol.">
        <title>The bagworm genome reveals a unique fibroin gene that provides high tensile strength.</title>
        <authorList>
            <person name="Kono N."/>
            <person name="Nakamura H."/>
            <person name="Ohtoshi R."/>
            <person name="Tomita M."/>
            <person name="Numata K."/>
            <person name="Arakawa K."/>
        </authorList>
    </citation>
    <scope>NUCLEOTIDE SEQUENCE [LARGE SCALE GENOMIC DNA]</scope>
</reference>
<sequence>MRSEPQSVREISIYVYKCDKLEYQYGISQTQQKCISYTRTSRPKLKFQRVFYKPAGRAAPIATVGQDNALSGRRRARRTAAGVGVCVRRYHSFLGLRVQVFEYGNYHSAELMGEAIALLNGQELSDNTERGAWLLVRTRAGDTEGGSAIQAIVNQGPSASRRLITRLCNLKELNSLLFCPGIANAFPDSLSAIVNDNYGRRPRTEPAIMIYLH</sequence>
<organism evidence="1 2">
    <name type="scientific">Eumeta variegata</name>
    <name type="common">Bagworm moth</name>
    <name type="synonym">Eumeta japonica</name>
    <dbReference type="NCBI Taxonomy" id="151549"/>
    <lineage>
        <taxon>Eukaryota</taxon>
        <taxon>Metazoa</taxon>
        <taxon>Ecdysozoa</taxon>
        <taxon>Arthropoda</taxon>
        <taxon>Hexapoda</taxon>
        <taxon>Insecta</taxon>
        <taxon>Pterygota</taxon>
        <taxon>Neoptera</taxon>
        <taxon>Endopterygota</taxon>
        <taxon>Lepidoptera</taxon>
        <taxon>Glossata</taxon>
        <taxon>Ditrysia</taxon>
        <taxon>Tineoidea</taxon>
        <taxon>Psychidae</taxon>
        <taxon>Oiketicinae</taxon>
        <taxon>Eumeta</taxon>
    </lineage>
</organism>
<proteinExistence type="predicted"/>
<protein>
    <submittedName>
        <fullName evidence="1">Uncharacterized protein</fullName>
    </submittedName>
</protein>
<evidence type="ECO:0000313" key="1">
    <source>
        <dbReference type="EMBL" id="GBP52043.1"/>
    </source>
</evidence>
<accession>A0A4C1WLZ0</accession>